<evidence type="ECO:0000313" key="2">
    <source>
        <dbReference type="EMBL" id="PWN45678.1"/>
    </source>
</evidence>
<proteinExistence type="predicted"/>
<keyword evidence="1" id="KW-0812">Transmembrane</keyword>
<dbReference type="GeneID" id="37034752"/>
<keyword evidence="1" id="KW-1133">Transmembrane helix</keyword>
<dbReference type="EMBL" id="KZ819354">
    <property type="protein sequence ID" value="PWN45678.1"/>
    <property type="molecule type" value="Genomic_DNA"/>
</dbReference>
<protein>
    <submittedName>
        <fullName evidence="2">Uncharacterized protein</fullName>
    </submittedName>
</protein>
<sequence length="127" mass="14186">MHTETLTRFLASGWCASFGSLQLRHCELLDRKYVTLATWLIILAFVQHCAALAGLPSLLLVNAQQKADELERWTEARTSTSRSVRARFAVRDAFQLAFGNEAELQAKLSRVKQAASALGFFDPRSDT</sequence>
<reference evidence="2 3" key="1">
    <citation type="journal article" date="2018" name="Mol. Biol. Evol.">
        <title>Broad Genomic Sampling Reveals a Smut Pathogenic Ancestry of the Fungal Clade Ustilaginomycotina.</title>
        <authorList>
            <person name="Kijpornyongpan T."/>
            <person name="Mondo S.J."/>
            <person name="Barry K."/>
            <person name="Sandor L."/>
            <person name="Lee J."/>
            <person name="Lipzen A."/>
            <person name="Pangilinan J."/>
            <person name="LaButti K."/>
            <person name="Hainaut M."/>
            <person name="Henrissat B."/>
            <person name="Grigoriev I.V."/>
            <person name="Spatafora J.W."/>
            <person name="Aime M.C."/>
        </authorList>
    </citation>
    <scope>NUCLEOTIDE SEQUENCE [LARGE SCALE GENOMIC DNA]</scope>
    <source>
        <strain evidence="2 3">MCA 4658</strain>
    </source>
</reference>
<name>A0A316W9D2_9BASI</name>
<accession>A0A316W9D2</accession>
<keyword evidence="1" id="KW-0472">Membrane</keyword>
<feature type="transmembrane region" description="Helical" evidence="1">
    <location>
        <begin position="36"/>
        <end position="61"/>
    </location>
</feature>
<gene>
    <name evidence="2" type="ORF">IE81DRAFT_319976</name>
</gene>
<dbReference type="InParanoid" id="A0A316W9D2"/>
<dbReference type="RefSeq" id="XP_025372838.1">
    <property type="nucleotide sequence ID" value="XM_025512882.1"/>
</dbReference>
<keyword evidence="3" id="KW-1185">Reference proteome</keyword>
<dbReference type="Proteomes" id="UP000245783">
    <property type="component" value="Unassembled WGS sequence"/>
</dbReference>
<dbReference type="AlphaFoldDB" id="A0A316W9D2"/>
<evidence type="ECO:0000313" key="3">
    <source>
        <dbReference type="Proteomes" id="UP000245783"/>
    </source>
</evidence>
<organism evidence="2 3">
    <name type="scientific">Ceraceosorus guamensis</name>
    <dbReference type="NCBI Taxonomy" id="1522189"/>
    <lineage>
        <taxon>Eukaryota</taxon>
        <taxon>Fungi</taxon>
        <taxon>Dikarya</taxon>
        <taxon>Basidiomycota</taxon>
        <taxon>Ustilaginomycotina</taxon>
        <taxon>Exobasidiomycetes</taxon>
        <taxon>Ceraceosorales</taxon>
        <taxon>Ceraceosoraceae</taxon>
        <taxon>Ceraceosorus</taxon>
    </lineage>
</organism>
<evidence type="ECO:0000256" key="1">
    <source>
        <dbReference type="SAM" id="Phobius"/>
    </source>
</evidence>